<dbReference type="HOGENOM" id="CLU_004835_4_0_1"/>
<dbReference type="EMBL" id="KL584851">
    <property type="protein sequence ID" value="KEQ58910.1"/>
    <property type="molecule type" value="Genomic_DNA"/>
</dbReference>
<feature type="compositionally biased region" description="Polar residues" evidence="2">
    <location>
        <begin position="13"/>
        <end position="26"/>
    </location>
</feature>
<dbReference type="SMART" id="SM00066">
    <property type="entry name" value="GAL4"/>
    <property type="match status" value="1"/>
</dbReference>
<dbReference type="InterPro" id="IPR001138">
    <property type="entry name" value="Zn2Cys6_DnaBD"/>
</dbReference>
<reference evidence="4 5" key="1">
    <citation type="journal article" date="2014" name="BMC Genomics">
        <title>Genome sequencing of four Aureobasidium pullulans varieties: biotechnological potential, stress tolerance, and description of new species.</title>
        <authorList>
            <person name="Gostin Ar C."/>
            <person name="Ohm R.A."/>
            <person name="Kogej T."/>
            <person name="Sonjak S."/>
            <person name="Turk M."/>
            <person name="Zajc J."/>
            <person name="Zalar P."/>
            <person name="Grube M."/>
            <person name="Sun H."/>
            <person name="Han J."/>
            <person name="Sharma A."/>
            <person name="Chiniquy J."/>
            <person name="Ngan C.Y."/>
            <person name="Lipzen A."/>
            <person name="Barry K."/>
            <person name="Grigoriev I.V."/>
            <person name="Gunde-Cimerman N."/>
        </authorList>
    </citation>
    <scope>NUCLEOTIDE SEQUENCE [LARGE SCALE GENOMIC DNA]</scope>
    <source>
        <strain evidence="4 5">CBS 110374</strain>
    </source>
</reference>
<dbReference type="CDD" id="cd00067">
    <property type="entry name" value="GAL4"/>
    <property type="match status" value="1"/>
</dbReference>
<evidence type="ECO:0000259" key="3">
    <source>
        <dbReference type="PROSITE" id="PS50048"/>
    </source>
</evidence>
<dbReference type="Proteomes" id="UP000030672">
    <property type="component" value="Unassembled WGS sequence"/>
</dbReference>
<proteinExistence type="predicted"/>
<keyword evidence="1" id="KW-0539">Nucleus</keyword>
<feature type="domain" description="Zn(2)-C6 fungal-type" evidence="3">
    <location>
        <begin position="50"/>
        <end position="80"/>
    </location>
</feature>
<dbReference type="FunFam" id="4.10.240.10:FF:000008">
    <property type="entry name" value="C6 zinc finger domain-containing protein"/>
    <property type="match status" value="1"/>
</dbReference>
<sequence length="626" mass="68972">MSQASPSKRPRTVSESPKDGTTQDGTPNEAPSRGLAHEPLDYPRKRAMIACEICRSRKSRCDGGKPRCKLCVELGARCVYREPGIKLDAGDKLILERLSHLEEMLQSAMNSAQMSVNATKAAAHIGTSPAASTSTTDDTAARRISCSIALENNRLNGLGTWDSSVNISTMPKGHTTPALNLLQWPLIRDLVSQPLDPQVLVEMEMSRPPINLPHFPRPDMANTAVYASSYFDLVNVWYACVNPNAWSAHYRDATSVGFIQGADSCLVMLVLALGAAAHGGSISRHPHNVEPRGIDYFASAWKIIPNLAIRNDIPAIQCHILAAAYLFYLVRPLEAWNMITIASTKLQLVLGVPDRVPAMHRELLVRLFWDTLLAESDLLAELELPHSGIVNFEDIVGLPGPFSDVEGEYTSKDELWYFLAEIALRRLLNRVSHLLYVKTPTTAPTSKLARVTAELDFQLSQWFEGLPSPIKFPMTTISSGSPGQVCLRLRYFACRTIIFRPYVFAVLSDENAVADPVVKENCRKCLEACLRQIDHVSAHQVGHLPYLWQGALSLVSQTLLVMGATMSPKLAALLPPTISVEAIISDVVAELNRLAHLAPSLRLSAEIVQEAGARRKMFFDNQRSQT</sequence>
<dbReference type="Gene3D" id="4.10.240.10">
    <property type="entry name" value="Zn(2)-C6 fungal-type DNA-binding domain"/>
    <property type="match status" value="1"/>
</dbReference>
<name>A0A074VDV7_AURM1</name>
<dbReference type="InterPro" id="IPR036864">
    <property type="entry name" value="Zn2-C6_fun-type_DNA-bd_sf"/>
</dbReference>
<dbReference type="InterPro" id="IPR053181">
    <property type="entry name" value="EcdB-like_regulator"/>
</dbReference>
<dbReference type="PROSITE" id="PS00463">
    <property type="entry name" value="ZN2_CY6_FUNGAL_1"/>
    <property type="match status" value="1"/>
</dbReference>
<evidence type="ECO:0000256" key="1">
    <source>
        <dbReference type="ARBA" id="ARBA00023242"/>
    </source>
</evidence>
<dbReference type="PANTHER" id="PTHR47785:SF2">
    <property type="entry name" value="ZN(II)2CYS6 TRANSCRIPTION FACTOR (EUROFUNG)"/>
    <property type="match status" value="1"/>
</dbReference>
<accession>A0A074VDV7</accession>
<dbReference type="CDD" id="cd12148">
    <property type="entry name" value="fungal_TF_MHR"/>
    <property type="match status" value="1"/>
</dbReference>
<dbReference type="AlphaFoldDB" id="A0A074VDV7"/>
<dbReference type="GeneID" id="63918676"/>
<dbReference type="GO" id="GO:0008270">
    <property type="term" value="F:zinc ion binding"/>
    <property type="evidence" value="ECO:0007669"/>
    <property type="project" value="InterPro"/>
</dbReference>
<evidence type="ECO:0000313" key="4">
    <source>
        <dbReference type="EMBL" id="KEQ58910.1"/>
    </source>
</evidence>
<dbReference type="Pfam" id="PF00172">
    <property type="entry name" value="Zn_clus"/>
    <property type="match status" value="1"/>
</dbReference>
<dbReference type="RefSeq" id="XP_040875933.1">
    <property type="nucleotide sequence ID" value="XM_041025303.1"/>
</dbReference>
<evidence type="ECO:0000256" key="2">
    <source>
        <dbReference type="SAM" id="MobiDB-lite"/>
    </source>
</evidence>
<dbReference type="SUPFAM" id="SSF57701">
    <property type="entry name" value="Zn2/Cys6 DNA-binding domain"/>
    <property type="match status" value="1"/>
</dbReference>
<evidence type="ECO:0000313" key="5">
    <source>
        <dbReference type="Proteomes" id="UP000030672"/>
    </source>
</evidence>
<organism evidence="4 5">
    <name type="scientific">Aureobasidium melanogenum (strain CBS 110374)</name>
    <name type="common">Aureobasidium pullulans var. melanogenum</name>
    <dbReference type="NCBI Taxonomy" id="1043003"/>
    <lineage>
        <taxon>Eukaryota</taxon>
        <taxon>Fungi</taxon>
        <taxon>Dikarya</taxon>
        <taxon>Ascomycota</taxon>
        <taxon>Pezizomycotina</taxon>
        <taxon>Dothideomycetes</taxon>
        <taxon>Dothideomycetidae</taxon>
        <taxon>Dothideales</taxon>
        <taxon>Saccotheciaceae</taxon>
        <taxon>Aureobasidium</taxon>
    </lineage>
</organism>
<keyword evidence="5" id="KW-1185">Reference proteome</keyword>
<feature type="region of interest" description="Disordered" evidence="2">
    <location>
        <begin position="1"/>
        <end position="41"/>
    </location>
</feature>
<gene>
    <name evidence="4" type="ORF">M437DRAFT_69578</name>
</gene>
<dbReference type="PROSITE" id="PS50048">
    <property type="entry name" value="ZN2_CY6_FUNGAL_2"/>
    <property type="match status" value="1"/>
</dbReference>
<protein>
    <recommendedName>
        <fullName evidence="3">Zn(2)-C6 fungal-type domain-containing protein</fullName>
    </recommendedName>
</protein>
<dbReference type="GO" id="GO:0000981">
    <property type="term" value="F:DNA-binding transcription factor activity, RNA polymerase II-specific"/>
    <property type="evidence" value="ECO:0007669"/>
    <property type="project" value="InterPro"/>
</dbReference>
<dbReference type="STRING" id="1043003.A0A074VDV7"/>
<dbReference type="PANTHER" id="PTHR47785">
    <property type="entry name" value="ZN(II)2CYS6 TRANSCRIPTION FACTOR (EUROFUNG)-RELATED-RELATED"/>
    <property type="match status" value="1"/>
</dbReference>